<dbReference type="InterPro" id="IPR036625">
    <property type="entry name" value="E3-bd_dom_sf"/>
</dbReference>
<dbReference type="InterPro" id="IPR055370">
    <property type="entry name" value="Lsr2_DNA-bd"/>
</dbReference>
<dbReference type="EMBL" id="AP010968">
    <property type="protein sequence ID" value="BAJ29995.1"/>
    <property type="molecule type" value="Genomic_DNA"/>
</dbReference>
<dbReference type="eggNOG" id="COG1673">
    <property type="taxonomic scope" value="Bacteria"/>
</dbReference>
<feature type="region of interest" description="Disordered" evidence="2">
    <location>
        <begin position="320"/>
        <end position="348"/>
    </location>
</feature>
<dbReference type="InterPro" id="IPR007560">
    <property type="entry name" value="Restrct_endonuc_IV_Mrr"/>
</dbReference>
<evidence type="ECO:0000259" key="4">
    <source>
        <dbReference type="Pfam" id="PF23359"/>
    </source>
</evidence>
<accession>E4MZR1</accession>
<keyword evidence="1" id="KW-0238">DNA-binding</keyword>
<dbReference type="GO" id="GO:0003677">
    <property type="term" value="F:DNA binding"/>
    <property type="evidence" value="ECO:0007669"/>
    <property type="project" value="UniProtKB-KW"/>
</dbReference>
<dbReference type="Proteomes" id="UP000007076">
    <property type="component" value="Chromosome"/>
</dbReference>
<evidence type="ECO:0000256" key="2">
    <source>
        <dbReference type="SAM" id="MobiDB-lite"/>
    </source>
</evidence>
<sequence>MAERIGLVIRRTELGTALVRTLPLLDPSDGTDPAGGAAGEHPGPPRTTESVVDVPNWRELLAAEIVRAATDSTDHQRFERAVARAFRTLGLEVEAHGGPKKTDVVIDLWRSPTDRLRVAVEVKTDGAGLVTDQDVKFLRLGEHRARHGAQHTLLVGPRFDTRVQREAAQDGVALLTAEQLADAVLRHGRTPLAPHEISGLVTVTDASGFEPVWQAAERRQDALSQVLLALWRSGNDPADIEHNAGALGVRDIWRETKGALETPLERQEIEEALEFMASPFVAAVAQNHGDHVVTVPPALVAARLRALAAVIDAAGGAGTTAGGAITDPPRPSPQSVPVSEPQEREAAGGTVAVTVAEGVDSRLVRKWAKSQGRVISERGRLSSGLIKEYQRAHGLTGD</sequence>
<dbReference type="KEGG" id="ksk:KSE_42090"/>
<dbReference type="GO" id="GO:0004519">
    <property type="term" value="F:endonuclease activity"/>
    <property type="evidence" value="ECO:0007669"/>
    <property type="project" value="InterPro"/>
</dbReference>
<dbReference type="Pfam" id="PF04471">
    <property type="entry name" value="Mrr_cat"/>
    <property type="match status" value="1"/>
</dbReference>
<dbReference type="GO" id="GO:0009307">
    <property type="term" value="P:DNA restriction-modification system"/>
    <property type="evidence" value="ECO:0007669"/>
    <property type="project" value="InterPro"/>
</dbReference>
<feature type="domain" description="Restriction endonuclease type IV Mrr" evidence="3">
    <location>
        <begin position="71"/>
        <end position="183"/>
    </location>
</feature>
<proteinExistence type="predicted"/>
<organism evidence="5 6">
    <name type="scientific">Kitasatospora setae (strain ATCC 33774 / DSM 43861 / JCM 3304 / KCC A-0304 / NBRC 14216 / KM-6054)</name>
    <name type="common">Streptomyces setae</name>
    <dbReference type="NCBI Taxonomy" id="452652"/>
    <lineage>
        <taxon>Bacteria</taxon>
        <taxon>Bacillati</taxon>
        <taxon>Actinomycetota</taxon>
        <taxon>Actinomycetes</taxon>
        <taxon>Kitasatosporales</taxon>
        <taxon>Streptomycetaceae</taxon>
        <taxon>Kitasatospora</taxon>
    </lineage>
</organism>
<dbReference type="AlphaFoldDB" id="E4MZR1"/>
<protein>
    <submittedName>
        <fullName evidence="5">Uncharacterized protein</fullName>
    </submittedName>
</protein>
<evidence type="ECO:0000256" key="1">
    <source>
        <dbReference type="ARBA" id="ARBA00023125"/>
    </source>
</evidence>
<reference evidence="5 6" key="1">
    <citation type="journal article" date="2010" name="DNA Res.">
        <title>Genome sequence of Kitasatospora setae NBRC 14216T: an evolutionary snapshot of the family Streptomycetaceae.</title>
        <authorList>
            <person name="Ichikawa N."/>
            <person name="Oguchi A."/>
            <person name="Ikeda H."/>
            <person name="Ishikawa J."/>
            <person name="Kitani S."/>
            <person name="Watanabe Y."/>
            <person name="Nakamura S."/>
            <person name="Katano Y."/>
            <person name="Kishi E."/>
            <person name="Sasagawa M."/>
            <person name="Ankai A."/>
            <person name="Fukui S."/>
            <person name="Hashimoto Y."/>
            <person name="Kamata S."/>
            <person name="Otoguro M."/>
            <person name="Tanikawa S."/>
            <person name="Nihira T."/>
            <person name="Horinouchi S."/>
            <person name="Ohnishi Y."/>
            <person name="Hayakawa M."/>
            <person name="Kuzuyama T."/>
            <person name="Arisawa A."/>
            <person name="Nomoto F."/>
            <person name="Miura H."/>
            <person name="Takahashi Y."/>
            <person name="Fujita N."/>
        </authorList>
    </citation>
    <scope>NUCLEOTIDE SEQUENCE [LARGE SCALE GENOMIC DNA]</scope>
    <source>
        <strain evidence="6">ATCC 33774 / DSM 43861 / JCM 3304 / KCC A-0304 / NBRC 14216 / KM-6054</strain>
    </source>
</reference>
<dbReference type="PATRIC" id="fig|452652.3.peg.4202"/>
<dbReference type="STRING" id="452652.KSE_42090"/>
<dbReference type="Pfam" id="PF23359">
    <property type="entry name" value="Lsr2_DNA-bd"/>
    <property type="match status" value="1"/>
</dbReference>
<evidence type="ECO:0000313" key="6">
    <source>
        <dbReference type="Proteomes" id="UP000007076"/>
    </source>
</evidence>
<feature type="region of interest" description="Disordered" evidence="2">
    <location>
        <begin position="23"/>
        <end position="50"/>
    </location>
</feature>
<name>E4MZR1_KITSK</name>
<evidence type="ECO:0000313" key="5">
    <source>
        <dbReference type="EMBL" id="BAJ29995.1"/>
    </source>
</evidence>
<dbReference type="HOGENOM" id="CLU_692195_0_0_11"/>
<dbReference type="GO" id="GO:0016746">
    <property type="term" value="F:acyltransferase activity"/>
    <property type="evidence" value="ECO:0007669"/>
    <property type="project" value="InterPro"/>
</dbReference>
<gene>
    <name evidence="5" type="ordered locus">KSE_42090</name>
</gene>
<dbReference type="Gene3D" id="4.10.320.10">
    <property type="entry name" value="E3-binding domain"/>
    <property type="match status" value="1"/>
</dbReference>
<keyword evidence="6" id="KW-1185">Reference proteome</keyword>
<evidence type="ECO:0000259" key="3">
    <source>
        <dbReference type="Pfam" id="PF04471"/>
    </source>
</evidence>
<feature type="domain" description="Lsr2 DNA-binding" evidence="4">
    <location>
        <begin position="359"/>
        <end position="392"/>
    </location>
</feature>